<dbReference type="AlphaFoldDB" id="A0A6L8W7X5"/>
<evidence type="ECO:0000313" key="2">
    <source>
        <dbReference type="Proteomes" id="UP000476030"/>
    </source>
</evidence>
<comment type="caution">
    <text evidence="1">The sequence shown here is derived from an EMBL/GenBank/DDBJ whole genome shotgun (WGS) entry which is preliminary data.</text>
</comment>
<dbReference type="EMBL" id="WTUW01000002">
    <property type="protein sequence ID" value="MZR30614.1"/>
    <property type="molecule type" value="Genomic_DNA"/>
</dbReference>
<evidence type="ECO:0000313" key="1">
    <source>
        <dbReference type="EMBL" id="MZR30614.1"/>
    </source>
</evidence>
<sequence length="110" mass="12745">MQEILLIRDINSGLIKVKILPENKLLEEFFETEIQDDLALADYLMSKDAGRNGNDYEITGNAFSLTLTTDRYIISPLYEDKRAPQEGPSVDFFTLLSRWRHFLKNENSET</sequence>
<keyword evidence="2" id="KW-1185">Reference proteome</keyword>
<name>A0A6L8W7X5_9PROT</name>
<reference evidence="1 2" key="1">
    <citation type="submission" date="2019-12" db="EMBL/GenBank/DDBJ databases">
        <title>Snethiella sp. nov. sp. isolated from sea sand.</title>
        <authorList>
            <person name="Kim J."/>
            <person name="Jeong S.E."/>
            <person name="Jung H.S."/>
            <person name="Jeon C.O."/>
        </authorList>
    </citation>
    <scope>NUCLEOTIDE SEQUENCE [LARGE SCALE GENOMIC DNA]</scope>
    <source>
        <strain evidence="1 2">DP05</strain>
    </source>
</reference>
<protein>
    <submittedName>
        <fullName evidence="1">Uncharacterized protein</fullName>
    </submittedName>
</protein>
<organism evidence="1 2">
    <name type="scientific">Sneathiella litorea</name>
    <dbReference type="NCBI Taxonomy" id="2606216"/>
    <lineage>
        <taxon>Bacteria</taxon>
        <taxon>Pseudomonadati</taxon>
        <taxon>Pseudomonadota</taxon>
        <taxon>Alphaproteobacteria</taxon>
        <taxon>Sneathiellales</taxon>
        <taxon>Sneathiellaceae</taxon>
        <taxon>Sneathiella</taxon>
    </lineage>
</organism>
<gene>
    <name evidence="1" type="ORF">GQE98_08205</name>
</gene>
<proteinExistence type="predicted"/>
<dbReference type="Proteomes" id="UP000476030">
    <property type="component" value="Unassembled WGS sequence"/>
</dbReference>
<dbReference type="RefSeq" id="WP_161315181.1">
    <property type="nucleotide sequence ID" value="NZ_WTUW01000002.1"/>
</dbReference>
<accession>A0A6L8W7X5</accession>